<dbReference type="InterPro" id="IPR003474">
    <property type="entry name" value="Glcn_transporter"/>
</dbReference>
<feature type="transmembrane region" description="Helical" evidence="2">
    <location>
        <begin position="486"/>
        <end position="510"/>
    </location>
</feature>
<feature type="transmembrane region" description="Helical" evidence="2">
    <location>
        <begin position="187"/>
        <end position="214"/>
    </location>
</feature>
<dbReference type="EMBL" id="FOUY01000077">
    <property type="protein sequence ID" value="SFO52311.1"/>
    <property type="molecule type" value="Genomic_DNA"/>
</dbReference>
<dbReference type="GO" id="GO:0015128">
    <property type="term" value="F:gluconate transmembrane transporter activity"/>
    <property type="evidence" value="ECO:0007669"/>
    <property type="project" value="InterPro"/>
</dbReference>
<keyword evidence="2" id="KW-0812">Transmembrane</keyword>
<feature type="transmembrane region" description="Helical" evidence="2">
    <location>
        <begin position="38"/>
        <end position="56"/>
    </location>
</feature>
<gene>
    <name evidence="3" type="ORF">SAMN05216207_10772</name>
</gene>
<dbReference type="PANTHER" id="PTHR30354:SF25">
    <property type="entry name" value="INNER MEMBRANE PERMEASE YGBN"/>
    <property type="match status" value="1"/>
</dbReference>
<feature type="transmembrane region" description="Helical" evidence="2">
    <location>
        <begin position="368"/>
        <end position="386"/>
    </location>
</feature>
<feature type="compositionally biased region" description="Low complexity" evidence="1">
    <location>
        <begin position="247"/>
        <end position="267"/>
    </location>
</feature>
<dbReference type="STRING" id="260086.SAMN05216207_10772"/>
<feature type="transmembrane region" description="Helical" evidence="2">
    <location>
        <begin position="398"/>
        <end position="417"/>
    </location>
</feature>
<feature type="transmembrane region" description="Helical" evidence="2">
    <location>
        <begin position="12"/>
        <end position="31"/>
    </location>
</feature>
<dbReference type="GO" id="GO:0005886">
    <property type="term" value="C:plasma membrane"/>
    <property type="evidence" value="ECO:0007669"/>
    <property type="project" value="TreeGrafter"/>
</dbReference>
<keyword evidence="2" id="KW-1133">Transmembrane helix</keyword>
<feature type="transmembrane region" description="Helical" evidence="2">
    <location>
        <begin position="292"/>
        <end position="314"/>
    </location>
</feature>
<evidence type="ECO:0000256" key="1">
    <source>
        <dbReference type="SAM" id="MobiDB-lite"/>
    </source>
</evidence>
<dbReference type="Proteomes" id="UP000199614">
    <property type="component" value="Unassembled WGS sequence"/>
</dbReference>
<sequence>MTAFLDWLQNDTSGLLTLAVAGVALLLLLIMRLRLEPFIALIVTGLLVALVAGVSITDLVGTPISSSDSLLETGFAGILGHIAPIIGLGTVLGAIMERSGGADALTERLLRLFGPKGAPLAMGITGLVLGIPVFFDIGIFVLAPLVYVAARRGGRSLVLYALPMLAGLSMTHAFLPPHPGPVTAGGLLGVGMGWIIAMGLLCGIPAWLVSGVWWGSVIGKRVLVEVPEDVPGGSGPAGGAPAGDGGPTVAADPVPGAGAPSGGARQAVTGTVEPDAAGTAGRAAVVTAPPSVGLIALIIAVPMLLILGATVGSVALAEGTTLHDVLVFLGTPAIALTISVLLAMYLLGVRRGTSMAELSRISGESLRPVGMILLVVGAGAFFGKVLQETGVGDALAGSMTAIGLPVIVSAYLISAALRIAQGSATVAIVTTAGIIGPTVADGGYSQPQIALIVVAVSAGSIIASHVNDGGFWIVAKYFNMSVKDTLKTWTVLETILSVVGFAAAGLVWVFV</sequence>
<feature type="transmembrane region" description="Helical" evidence="2">
    <location>
        <begin position="449"/>
        <end position="474"/>
    </location>
</feature>
<dbReference type="Pfam" id="PF02447">
    <property type="entry name" value="GntP_permease"/>
    <property type="match status" value="2"/>
</dbReference>
<dbReference type="RefSeq" id="WP_093356541.1">
    <property type="nucleotide sequence ID" value="NZ_FOUY01000077.1"/>
</dbReference>
<dbReference type="OrthoDB" id="4325159at2"/>
<evidence type="ECO:0000313" key="3">
    <source>
        <dbReference type="EMBL" id="SFO52311.1"/>
    </source>
</evidence>
<dbReference type="PANTHER" id="PTHR30354">
    <property type="entry name" value="GNT FAMILY GLUCONATE TRANSPORTER"/>
    <property type="match status" value="1"/>
</dbReference>
<keyword evidence="4" id="KW-1185">Reference proteome</keyword>
<accession>A0A1I5HX09</accession>
<feature type="compositionally biased region" description="Gly residues" evidence="1">
    <location>
        <begin position="233"/>
        <end position="246"/>
    </location>
</feature>
<evidence type="ECO:0000256" key="2">
    <source>
        <dbReference type="SAM" id="Phobius"/>
    </source>
</evidence>
<proteinExistence type="predicted"/>
<name>A0A1I5HX09_PSUAM</name>
<feature type="transmembrane region" description="Helical" evidence="2">
    <location>
        <begin position="76"/>
        <end position="96"/>
    </location>
</feature>
<feature type="transmembrane region" description="Helical" evidence="2">
    <location>
        <begin position="326"/>
        <end position="347"/>
    </location>
</feature>
<reference evidence="3 4" key="1">
    <citation type="submission" date="2016-10" db="EMBL/GenBank/DDBJ databases">
        <authorList>
            <person name="de Groot N.N."/>
        </authorList>
    </citation>
    <scope>NUCLEOTIDE SEQUENCE [LARGE SCALE GENOMIC DNA]</scope>
    <source>
        <strain evidence="3 4">CGMCC 4.1877</strain>
    </source>
</reference>
<evidence type="ECO:0000313" key="4">
    <source>
        <dbReference type="Proteomes" id="UP000199614"/>
    </source>
</evidence>
<keyword evidence="2" id="KW-0472">Membrane</keyword>
<feature type="region of interest" description="Disordered" evidence="1">
    <location>
        <begin position="233"/>
        <end position="267"/>
    </location>
</feature>
<feature type="transmembrane region" description="Helical" evidence="2">
    <location>
        <begin position="157"/>
        <end position="175"/>
    </location>
</feature>
<protein>
    <submittedName>
        <fullName evidence="3">Gluconate:H+ symporter, GntP family</fullName>
    </submittedName>
</protein>
<dbReference type="AlphaFoldDB" id="A0A1I5HX09"/>
<organism evidence="3 4">
    <name type="scientific">Pseudonocardia ammonioxydans</name>
    <dbReference type="NCBI Taxonomy" id="260086"/>
    <lineage>
        <taxon>Bacteria</taxon>
        <taxon>Bacillati</taxon>
        <taxon>Actinomycetota</taxon>
        <taxon>Actinomycetes</taxon>
        <taxon>Pseudonocardiales</taxon>
        <taxon>Pseudonocardiaceae</taxon>
        <taxon>Pseudonocardia</taxon>
    </lineage>
</organism>
<feature type="transmembrane region" description="Helical" evidence="2">
    <location>
        <begin position="133"/>
        <end position="150"/>
    </location>
</feature>